<keyword evidence="4" id="KW-0931">ER-Golgi transport</keyword>
<evidence type="ECO:0000256" key="5">
    <source>
        <dbReference type="ARBA" id="ARBA00022927"/>
    </source>
</evidence>
<evidence type="ECO:0000256" key="7">
    <source>
        <dbReference type="ARBA" id="ARBA00040047"/>
    </source>
</evidence>
<dbReference type="InterPro" id="IPR011990">
    <property type="entry name" value="TPR-like_helical_dom_sf"/>
</dbReference>
<evidence type="ECO:0000256" key="4">
    <source>
        <dbReference type="ARBA" id="ARBA00022892"/>
    </source>
</evidence>
<dbReference type="InterPro" id="IPR000744">
    <property type="entry name" value="NSF_attach"/>
</dbReference>
<comment type="caution">
    <text evidence="9">The sequence shown here is derived from an EMBL/GenBank/DDBJ whole genome shotgun (WGS) entry which is preliminary data.</text>
</comment>
<proteinExistence type="inferred from homology"/>
<accession>A0ABR2L5W1</accession>
<dbReference type="PANTHER" id="PTHR13768">
    <property type="entry name" value="SOLUBLE NSF ATTACHMENT PROTEIN SNAP"/>
    <property type="match status" value="1"/>
</dbReference>
<keyword evidence="6" id="KW-0472">Membrane</keyword>
<comment type="subcellular location">
    <subcellularLocation>
        <location evidence="1">Membrane</location>
        <topology evidence="1">Peripheral membrane protein</topology>
    </subcellularLocation>
</comment>
<name>A0ABR2L5W1_9EUKA</name>
<dbReference type="PANTHER" id="PTHR13768:SF2">
    <property type="entry name" value="GAMMA-SOLUBLE NSF ATTACHMENT PROTEIN"/>
    <property type="match status" value="1"/>
</dbReference>
<dbReference type="PRINTS" id="PR00448">
    <property type="entry name" value="NSFATTACHMNT"/>
</dbReference>
<evidence type="ECO:0000256" key="2">
    <source>
        <dbReference type="ARBA" id="ARBA00010050"/>
    </source>
</evidence>
<dbReference type="Gene3D" id="1.25.40.10">
    <property type="entry name" value="Tetratricopeptide repeat domain"/>
    <property type="match status" value="1"/>
</dbReference>
<dbReference type="EMBL" id="JAPFFF010000001">
    <property type="protein sequence ID" value="KAK8898739.1"/>
    <property type="molecule type" value="Genomic_DNA"/>
</dbReference>
<evidence type="ECO:0000313" key="10">
    <source>
        <dbReference type="Proteomes" id="UP001470230"/>
    </source>
</evidence>
<reference evidence="9 10" key="1">
    <citation type="submission" date="2024-04" db="EMBL/GenBank/DDBJ databases">
        <title>Tritrichomonas musculus Genome.</title>
        <authorList>
            <person name="Alves-Ferreira E."/>
            <person name="Grigg M."/>
            <person name="Lorenzi H."/>
            <person name="Galac M."/>
        </authorList>
    </citation>
    <scope>NUCLEOTIDE SEQUENCE [LARGE SCALE GENOMIC DNA]</scope>
    <source>
        <strain evidence="9 10">EAF2021</strain>
    </source>
</reference>
<evidence type="ECO:0000313" key="9">
    <source>
        <dbReference type="EMBL" id="KAK8898739.1"/>
    </source>
</evidence>
<dbReference type="Proteomes" id="UP001470230">
    <property type="component" value="Unassembled WGS sequence"/>
</dbReference>
<sequence>MSQRGDKLFAEAKKLAEKKTFGKHKHLDEAADRYTEAGNSYKVDHCWERAGMCHMEAANILVKQKNPFDGAREAIEAGKCYSKDDKCVDQAVNSYKFAFDQYKEHDKKAFYAGQCLVDAGNLLMNSDRIDEGVPLVLEATKYFDKGTGNDPQVARCLEQVADVLVEGRKYDEAIKLYEKVITLRLKDSLTQGSSPYTFLKLMLTYLQNGDTIGGRKKVEVFLGQYPPFRNHQFNTFLGKLMTCLENRSINDFDDLYTQFDSTNILDNWTKNRLLDMRHLADEGNIS</sequence>
<keyword evidence="3" id="KW-0813">Transport</keyword>
<keyword evidence="5" id="KW-0653">Protein transport</keyword>
<organism evidence="9 10">
    <name type="scientific">Tritrichomonas musculus</name>
    <dbReference type="NCBI Taxonomy" id="1915356"/>
    <lineage>
        <taxon>Eukaryota</taxon>
        <taxon>Metamonada</taxon>
        <taxon>Parabasalia</taxon>
        <taxon>Tritrichomonadida</taxon>
        <taxon>Tritrichomonadidae</taxon>
        <taxon>Tritrichomonas</taxon>
    </lineage>
</organism>
<evidence type="ECO:0000256" key="6">
    <source>
        <dbReference type="ARBA" id="ARBA00023136"/>
    </source>
</evidence>
<dbReference type="SUPFAM" id="SSF48452">
    <property type="entry name" value="TPR-like"/>
    <property type="match status" value="1"/>
</dbReference>
<protein>
    <recommendedName>
        <fullName evidence="7">Gamma-soluble NSF attachment protein</fullName>
    </recommendedName>
    <alternativeName>
        <fullName evidence="8">N-ethylmaleimide-sensitive factor attachment protein gamma</fullName>
    </alternativeName>
</protein>
<keyword evidence="10" id="KW-1185">Reference proteome</keyword>
<evidence type="ECO:0000256" key="1">
    <source>
        <dbReference type="ARBA" id="ARBA00004170"/>
    </source>
</evidence>
<gene>
    <name evidence="9" type="ORF">M9Y10_001031</name>
</gene>
<evidence type="ECO:0000256" key="8">
    <source>
        <dbReference type="ARBA" id="ARBA00042485"/>
    </source>
</evidence>
<dbReference type="Pfam" id="PF14938">
    <property type="entry name" value="SNAP"/>
    <property type="match status" value="1"/>
</dbReference>
<comment type="similarity">
    <text evidence="2">Belongs to the SNAP family.</text>
</comment>
<evidence type="ECO:0000256" key="3">
    <source>
        <dbReference type="ARBA" id="ARBA00022448"/>
    </source>
</evidence>